<feature type="transmembrane region" description="Helical" evidence="1">
    <location>
        <begin position="96"/>
        <end position="118"/>
    </location>
</feature>
<dbReference type="OrthoDB" id="9797976at2"/>
<dbReference type="EMBL" id="AP018042">
    <property type="protein sequence ID" value="BAX78938.1"/>
    <property type="molecule type" value="Genomic_DNA"/>
</dbReference>
<keyword evidence="1" id="KW-1133">Transmembrane helix</keyword>
<dbReference type="RefSeq" id="WP_096427847.1">
    <property type="nucleotide sequence ID" value="NZ_AP018042.1"/>
</dbReference>
<feature type="transmembrane region" description="Helical" evidence="1">
    <location>
        <begin position="138"/>
        <end position="160"/>
    </location>
</feature>
<protein>
    <recommendedName>
        <fullName evidence="4">DUF554 domain-containing protein</fullName>
    </recommendedName>
</protein>
<dbReference type="InterPro" id="IPR007563">
    <property type="entry name" value="DUF554"/>
</dbReference>
<dbReference type="Proteomes" id="UP000218267">
    <property type="component" value="Chromosome"/>
</dbReference>
<keyword evidence="1" id="KW-0812">Transmembrane</keyword>
<evidence type="ECO:0000313" key="3">
    <source>
        <dbReference type="Proteomes" id="UP000218267"/>
    </source>
</evidence>
<reference evidence="2 3" key="1">
    <citation type="journal article" date="2018" name="Mar. Genomics">
        <title>Complete genome sequence of Marinifilaceae bacterium strain SPP2, isolated from the Antarctic marine sediment.</title>
        <authorList>
            <person name="Watanabe M."/>
            <person name="Kojima H."/>
            <person name="Fukui M."/>
        </authorList>
    </citation>
    <scope>NUCLEOTIDE SEQUENCE [LARGE SCALE GENOMIC DNA]</scope>
    <source>
        <strain evidence="2 3">SPP2</strain>
    </source>
</reference>
<proteinExistence type="predicted"/>
<organism evidence="2 3">
    <name type="scientific">Labilibaculum antarcticum</name>
    <dbReference type="NCBI Taxonomy" id="1717717"/>
    <lineage>
        <taxon>Bacteria</taxon>
        <taxon>Pseudomonadati</taxon>
        <taxon>Bacteroidota</taxon>
        <taxon>Bacteroidia</taxon>
        <taxon>Marinilabiliales</taxon>
        <taxon>Marinifilaceae</taxon>
        <taxon>Labilibaculum</taxon>
    </lineage>
</organism>
<dbReference type="Pfam" id="PF04474">
    <property type="entry name" value="DUF554"/>
    <property type="match status" value="1"/>
</dbReference>
<feature type="transmembrane region" description="Helical" evidence="1">
    <location>
        <begin position="167"/>
        <end position="195"/>
    </location>
</feature>
<feature type="transmembrane region" description="Helical" evidence="1">
    <location>
        <begin position="32"/>
        <end position="50"/>
    </location>
</feature>
<sequence length="226" mass="24204">MIGTLVNVVAILVGGSLGLIFRTRIPERMFKIVFQAIGIFTLYLGVSMALKANELLIMVFSLVVGALIGEFLRLEDRVENLSELLKKKIGSKDDKFSTGFVTSFMLFCLGAMTILGSMEEGMGNEPTLLLTKSMMDGFSAVALAAVMGVGVLFSVIPLLIYQGGLTLLAALFGGVIPEVIITEIAGVGGVLIIGLGISILEIKKIKVLNMLPALLVEVLLCYIFLR</sequence>
<evidence type="ECO:0000313" key="2">
    <source>
        <dbReference type="EMBL" id="BAX78938.1"/>
    </source>
</evidence>
<reference evidence="3" key="2">
    <citation type="journal article" date="2020" name="Antonie Van Leeuwenhoek">
        <title>Labilibaculum antarcticum sp. nov., a novel facultative anaerobic, psychrotorelant bacterium isolated from marine sediment of Antarctica.</title>
        <authorList>
            <person name="Watanabe M."/>
            <person name="Kojima H."/>
            <person name="Fukui M."/>
        </authorList>
    </citation>
    <scope>NUCLEOTIDE SEQUENCE [LARGE SCALE GENOMIC DNA]</scope>
    <source>
        <strain evidence="3">SPP2</strain>
    </source>
</reference>
<keyword evidence="3" id="KW-1185">Reference proteome</keyword>
<evidence type="ECO:0000256" key="1">
    <source>
        <dbReference type="SAM" id="Phobius"/>
    </source>
</evidence>
<evidence type="ECO:0008006" key="4">
    <source>
        <dbReference type="Google" id="ProtNLM"/>
    </source>
</evidence>
<feature type="transmembrane region" description="Helical" evidence="1">
    <location>
        <begin position="6"/>
        <end position="25"/>
    </location>
</feature>
<dbReference type="PANTHER" id="PTHR36111">
    <property type="entry name" value="INNER MEMBRANE PROTEIN-RELATED"/>
    <property type="match status" value="1"/>
</dbReference>
<dbReference type="AlphaFoldDB" id="A0A1Y1CF05"/>
<accession>A0A1Y1CF05</accession>
<dbReference type="PANTHER" id="PTHR36111:SF2">
    <property type="entry name" value="INNER MEMBRANE PROTEIN"/>
    <property type="match status" value="1"/>
</dbReference>
<feature type="transmembrane region" description="Helical" evidence="1">
    <location>
        <begin position="56"/>
        <end position="75"/>
    </location>
</feature>
<feature type="transmembrane region" description="Helical" evidence="1">
    <location>
        <begin position="207"/>
        <end position="225"/>
    </location>
</feature>
<name>A0A1Y1CF05_9BACT</name>
<gene>
    <name evidence="2" type="ORF">ALGA_0545</name>
</gene>
<dbReference type="KEGG" id="mbas:ALGA_0545"/>
<keyword evidence="1" id="KW-0472">Membrane</keyword>